<evidence type="ECO:0000259" key="1">
    <source>
        <dbReference type="Pfam" id="PF00582"/>
    </source>
</evidence>
<dbReference type="CDD" id="cd00293">
    <property type="entry name" value="USP-like"/>
    <property type="match status" value="1"/>
</dbReference>
<comment type="caution">
    <text evidence="2">The sequence shown here is derived from an EMBL/GenBank/DDBJ whole genome shotgun (WGS) entry which is preliminary data.</text>
</comment>
<gene>
    <name evidence="2" type="ORF">KTS45_02425</name>
</gene>
<evidence type="ECO:0000313" key="3">
    <source>
        <dbReference type="Proteomes" id="UP000766550"/>
    </source>
</evidence>
<name>A0A8J7Y871_9EURY</name>
<reference evidence="2 3" key="1">
    <citation type="submission" date="2021-06" db="EMBL/GenBank/DDBJ databases">
        <title>New haloarchaea isolates fom saline soil.</title>
        <authorList>
            <person name="Duran-Viseras A."/>
            <person name="Sanchez-Porro C.S."/>
            <person name="Ventosa A."/>
        </authorList>
    </citation>
    <scope>NUCLEOTIDE SEQUENCE [LARGE SCALE GENOMIC DNA]</scope>
    <source>
        <strain evidence="2 3">JCM 183640</strain>
    </source>
</reference>
<feature type="domain" description="UspA" evidence="1">
    <location>
        <begin position="3"/>
        <end position="143"/>
    </location>
</feature>
<keyword evidence="3" id="KW-1185">Reference proteome</keyword>
<dbReference type="Proteomes" id="UP000766550">
    <property type="component" value="Unassembled WGS sequence"/>
</dbReference>
<dbReference type="Pfam" id="PF00582">
    <property type="entry name" value="Usp"/>
    <property type="match status" value="1"/>
</dbReference>
<dbReference type="EMBL" id="JAHQXF010000001">
    <property type="protein sequence ID" value="MBV0923044.1"/>
    <property type="molecule type" value="Genomic_DNA"/>
</dbReference>
<dbReference type="SUPFAM" id="SSF52402">
    <property type="entry name" value="Adenine nucleotide alpha hydrolases-like"/>
    <property type="match status" value="1"/>
</dbReference>
<proteinExistence type="predicted"/>
<dbReference type="RefSeq" id="WP_162316206.1">
    <property type="nucleotide sequence ID" value="NZ_JAHQXF010000001.1"/>
</dbReference>
<dbReference type="Gene3D" id="3.40.50.620">
    <property type="entry name" value="HUPs"/>
    <property type="match status" value="1"/>
</dbReference>
<dbReference type="OrthoDB" id="307404at2157"/>
<dbReference type="InterPro" id="IPR006016">
    <property type="entry name" value="UspA"/>
</dbReference>
<accession>A0A8J7Y871</accession>
<sequence length="145" mass="15823">MPRALVVVEPEPRVRELLDVASDFARGSGAQLLLFHVTDTFDGSAVRERMRELTGIDHNYRSGIEGAEEFAGDLGRELLADDVDFAVEGAFGETAQRIVAAVEEFDCTHVFLTGRRRSPTGKAVFGDTAQEVLLSVDVPVTLVME</sequence>
<evidence type="ECO:0000313" key="2">
    <source>
        <dbReference type="EMBL" id="MBV0923044.1"/>
    </source>
</evidence>
<dbReference type="InterPro" id="IPR014729">
    <property type="entry name" value="Rossmann-like_a/b/a_fold"/>
</dbReference>
<protein>
    <submittedName>
        <fullName evidence="2">Universal stress protein</fullName>
    </submittedName>
</protein>
<organism evidence="2 3">
    <name type="scientific">Haloarcula limicola</name>
    <dbReference type="NCBI Taxonomy" id="1429915"/>
    <lineage>
        <taxon>Archaea</taxon>
        <taxon>Methanobacteriati</taxon>
        <taxon>Methanobacteriota</taxon>
        <taxon>Stenosarchaea group</taxon>
        <taxon>Halobacteria</taxon>
        <taxon>Halobacteriales</taxon>
        <taxon>Haloarculaceae</taxon>
        <taxon>Haloarcula</taxon>
    </lineage>
</organism>
<dbReference type="AlphaFoldDB" id="A0A8J7Y871"/>